<evidence type="ECO:0000256" key="3">
    <source>
        <dbReference type="ARBA" id="ARBA00022692"/>
    </source>
</evidence>
<keyword evidence="4 6" id="KW-1133">Transmembrane helix</keyword>
<evidence type="ECO:0000256" key="4">
    <source>
        <dbReference type="ARBA" id="ARBA00022989"/>
    </source>
</evidence>
<dbReference type="PANTHER" id="PTHR36115:SF4">
    <property type="entry name" value="MEMBRANE PROTEIN"/>
    <property type="match status" value="1"/>
</dbReference>
<feature type="transmembrane region" description="Helical" evidence="6">
    <location>
        <begin position="90"/>
        <end position="116"/>
    </location>
</feature>
<evidence type="ECO:0000313" key="9">
    <source>
        <dbReference type="Proteomes" id="UP000198243"/>
    </source>
</evidence>
<proteinExistence type="predicted"/>
<keyword evidence="3 6" id="KW-0812">Transmembrane</keyword>
<dbReference type="Proteomes" id="UP000198243">
    <property type="component" value="Chromosome I"/>
</dbReference>
<protein>
    <submittedName>
        <fullName evidence="8">Uncharacterized membrane protein YckC, RDD family</fullName>
    </submittedName>
</protein>
<dbReference type="GO" id="GO:0005886">
    <property type="term" value="C:plasma membrane"/>
    <property type="evidence" value="ECO:0007669"/>
    <property type="project" value="UniProtKB-SubCell"/>
</dbReference>
<evidence type="ECO:0000313" key="8">
    <source>
        <dbReference type="EMBL" id="SCE89630.1"/>
    </source>
</evidence>
<dbReference type="InterPro" id="IPR051791">
    <property type="entry name" value="Pra-immunoreactive"/>
</dbReference>
<dbReference type="InterPro" id="IPR010432">
    <property type="entry name" value="RDD"/>
</dbReference>
<dbReference type="PANTHER" id="PTHR36115">
    <property type="entry name" value="PROLINE-RICH ANTIGEN HOMOLOG-RELATED"/>
    <property type="match status" value="1"/>
</dbReference>
<comment type="subcellular location">
    <subcellularLocation>
        <location evidence="1">Cell membrane</location>
        <topology evidence="1">Multi-pass membrane protein</topology>
    </subcellularLocation>
</comment>
<keyword evidence="9" id="KW-1185">Reference proteome</keyword>
<keyword evidence="5 6" id="KW-0472">Membrane</keyword>
<evidence type="ECO:0000256" key="6">
    <source>
        <dbReference type="SAM" id="Phobius"/>
    </source>
</evidence>
<evidence type="ECO:0000259" key="7">
    <source>
        <dbReference type="Pfam" id="PF06271"/>
    </source>
</evidence>
<gene>
    <name evidence="8" type="ORF">GA0070607_2941</name>
</gene>
<evidence type="ECO:0000256" key="5">
    <source>
        <dbReference type="ARBA" id="ARBA00023136"/>
    </source>
</evidence>
<dbReference type="Pfam" id="PF06271">
    <property type="entry name" value="RDD"/>
    <property type="match status" value="1"/>
</dbReference>
<feature type="domain" description="RDD" evidence="7">
    <location>
        <begin position="33"/>
        <end position="191"/>
    </location>
</feature>
<name>A0A1C4W086_9ACTN</name>
<accession>A0A1C4W086</accession>
<dbReference type="EMBL" id="LT607412">
    <property type="protein sequence ID" value="SCE89630.1"/>
    <property type="molecule type" value="Genomic_DNA"/>
</dbReference>
<feature type="transmembrane region" description="Helical" evidence="6">
    <location>
        <begin position="156"/>
        <end position="178"/>
    </location>
</feature>
<evidence type="ECO:0000256" key="2">
    <source>
        <dbReference type="ARBA" id="ARBA00022475"/>
    </source>
</evidence>
<dbReference type="AlphaFoldDB" id="A0A1C4W086"/>
<sequence>MPPQYAPPGWAPPGYAGPPRPLPPTLSPGGQPLASFGDRLLAWLIDTVLASAVSLVLFMPVFVVLCLRMITEMNRTNPDGTLVEPDPGTLFVTFFIPILLLELALLVLMLGLYWLYHVEYLKRGGQTVGKKVMKLRVVPLDPTRALDRRMAGRRWLVQYLAASLVPGISYLDGFWQLWDKPWQQCLHDKFAETVVVKVAP</sequence>
<evidence type="ECO:0000256" key="1">
    <source>
        <dbReference type="ARBA" id="ARBA00004651"/>
    </source>
</evidence>
<organism evidence="8 9">
    <name type="scientific">Micromonospora coriariae</name>
    <dbReference type="NCBI Taxonomy" id="285665"/>
    <lineage>
        <taxon>Bacteria</taxon>
        <taxon>Bacillati</taxon>
        <taxon>Actinomycetota</taxon>
        <taxon>Actinomycetes</taxon>
        <taxon>Micromonosporales</taxon>
        <taxon>Micromonosporaceae</taxon>
        <taxon>Micromonospora</taxon>
    </lineage>
</organism>
<reference evidence="9" key="1">
    <citation type="submission" date="2016-06" db="EMBL/GenBank/DDBJ databases">
        <authorList>
            <person name="Varghese N."/>
            <person name="Submissions Spin"/>
        </authorList>
    </citation>
    <scope>NUCLEOTIDE SEQUENCE [LARGE SCALE GENOMIC DNA]</scope>
    <source>
        <strain evidence="9">DSM 44875</strain>
    </source>
</reference>
<feature type="transmembrane region" description="Helical" evidence="6">
    <location>
        <begin position="40"/>
        <end position="70"/>
    </location>
</feature>
<keyword evidence="2" id="KW-1003">Cell membrane</keyword>